<keyword evidence="3" id="KW-1185">Reference proteome</keyword>
<feature type="compositionally biased region" description="Basic and acidic residues" evidence="1">
    <location>
        <begin position="200"/>
        <end position="220"/>
    </location>
</feature>
<proteinExistence type="predicted"/>
<sequence>MVSAIQFVCPSCGAKRSLQYFFEGESFISQRPSVICGACKTSVLAVGFIDIDFQCPDCRTFQRARLPAKPVPLSRYRVANVYCTDCGYRGPAQVGKRLEIICTDCWARKDAIVDAWAGRDDDFREFCDACRQNRRHLAYEVFLADISTSGRNSSIQAVCRGCNQLVTATAEQLLEKSGSISCPHCGHEGSPGGRQQQQQQREDAPYTRKTSDSTPGDRKLIVPPVGIPASIRPPYTRATSRLLQLPGASFAVSESSSMAESSGGARGSRSFISSRSSRRHS</sequence>
<feature type="compositionally biased region" description="Low complexity" evidence="1">
    <location>
        <begin position="250"/>
        <end position="275"/>
    </location>
</feature>
<dbReference type="Proteomes" id="UP000041254">
    <property type="component" value="Unassembled WGS sequence"/>
</dbReference>
<feature type="region of interest" description="Disordered" evidence="1">
    <location>
        <begin position="250"/>
        <end position="281"/>
    </location>
</feature>
<evidence type="ECO:0000313" key="3">
    <source>
        <dbReference type="Proteomes" id="UP000041254"/>
    </source>
</evidence>
<dbReference type="VEuPathDB" id="CryptoDB:Vbra_20367"/>
<gene>
    <name evidence="2" type="ORF">Vbra_20367</name>
</gene>
<evidence type="ECO:0000256" key="1">
    <source>
        <dbReference type="SAM" id="MobiDB-lite"/>
    </source>
</evidence>
<name>A0A0G4EEQ2_VITBC</name>
<feature type="region of interest" description="Disordered" evidence="1">
    <location>
        <begin position="184"/>
        <end position="233"/>
    </location>
</feature>
<organism evidence="2 3">
    <name type="scientific">Vitrella brassicaformis (strain CCMP3155)</name>
    <dbReference type="NCBI Taxonomy" id="1169540"/>
    <lineage>
        <taxon>Eukaryota</taxon>
        <taxon>Sar</taxon>
        <taxon>Alveolata</taxon>
        <taxon>Colpodellida</taxon>
        <taxon>Vitrellaceae</taxon>
        <taxon>Vitrella</taxon>
    </lineage>
</organism>
<dbReference type="EMBL" id="CDMY01000201">
    <property type="protein sequence ID" value="CEL94022.1"/>
    <property type="molecule type" value="Genomic_DNA"/>
</dbReference>
<dbReference type="InParanoid" id="A0A0G4EEQ2"/>
<dbReference type="AlphaFoldDB" id="A0A0G4EEQ2"/>
<reference evidence="2 3" key="1">
    <citation type="submission" date="2014-11" db="EMBL/GenBank/DDBJ databases">
        <authorList>
            <person name="Zhu J."/>
            <person name="Qi W."/>
            <person name="Song R."/>
        </authorList>
    </citation>
    <scope>NUCLEOTIDE SEQUENCE [LARGE SCALE GENOMIC DNA]</scope>
</reference>
<accession>A0A0G4EEQ2</accession>
<evidence type="ECO:0000313" key="2">
    <source>
        <dbReference type="EMBL" id="CEL94022.1"/>
    </source>
</evidence>
<protein>
    <submittedName>
        <fullName evidence="2">Uncharacterized protein</fullName>
    </submittedName>
</protein>